<keyword evidence="1" id="KW-0812">Transmembrane</keyword>
<sequence length="673" mass="77052">MNAASLDAHELSSLEFLTNDAPLTWSKVILAVLSYLLFFTDIPRSGYGFKVLPTSYEQVTEASFSPFGPYNYTTLHVSRPIQGSMASTPSEMVAIWPYKFDTCSIGLRSLVQHFHVPQWDPCLTYDSECPHNGLPIDSIFTMLDNFISIVPDTTLRVEHQYIDKLHEYLAPNLLFSEREWRTVRSHVLTSAIDLCDPLYFDRALFCDQPWADFSTLGPSAEVSSIGGHIQNRMKDAMSGLNLTTQVAEMIIIESAGEHRDWSGGVTITRANDFDIVSLTRVRNCSDTMKQKCKTMWVNDYRYEGALLNTNVVLWYRLVRALRLVGQIYNITRVIVLFVGCFLSHDIDAKSHSTMNFSRMKSAMKTFLQIPAQVIIYGSWFPVILFATAHSIDCTAIYLFIFRAFSSLNGGLKMTWDYAYFLLTMMTCQMRSVWVLSVLTKIFVFISDRHPSSQTLLGFRGYVLPLVSFISIGFSVRLISIRNTNILRHTQVAQSNDIGAIRQSQTIPSNHRYWGLYLDARCLFMAFIILCVLLMLIRAQAVRSPSRVPYAVKSFCNHTMFSTSWNTLFIDQFCSKKYAEGEAKLPISYDSQHQLDQKLMNIAWMTDPIEYLSAKYWNCKLVHYYTDTATSYVFIHPLGAYELMQVFQIEDDKFKLVKVESLVKIPWCDRICSC</sequence>
<accession>A0A1V9YTY0</accession>
<keyword evidence="1" id="KW-1133">Transmembrane helix</keyword>
<proteinExistence type="predicted"/>
<evidence type="ECO:0000256" key="1">
    <source>
        <dbReference type="SAM" id="Phobius"/>
    </source>
</evidence>
<protein>
    <recommendedName>
        <fullName evidence="4">Transmembrane protein</fullName>
    </recommendedName>
</protein>
<feature type="transmembrane region" description="Helical" evidence="1">
    <location>
        <begin position="513"/>
        <end position="536"/>
    </location>
</feature>
<feature type="transmembrane region" description="Helical" evidence="1">
    <location>
        <begin position="373"/>
        <end position="400"/>
    </location>
</feature>
<gene>
    <name evidence="2" type="ORF">THRCLA_09822</name>
</gene>
<keyword evidence="3" id="KW-1185">Reference proteome</keyword>
<keyword evidence="1" id="KW-0472">Membrane</keyword>
<dbReference type="AlphaFoldDB" id="A0A1V9YTY0"/>
<dbReference type="Proteomes" id="UP000243217">
    <property type="component" value="Unassembled WGS sequence"/>
</dbReference>
<feature type="transmembrane region" description="Helical" evidence="1">
    <location>
        <begin position="420"/>
        <end position="444"/>
    </location>
</feature>
<organism evidence="2 3">
    <name type="scientific">Thraustotheca clavata</name>
    <dbReference type="NCBI Taxonomy" id="74557"/>
    <lineage>
        <taxon>Eukaryota</taxon>
        <taxon>Sar</taxon>
        <taxon>Stramenopiles</taxon>
        <taxon>Oomycota</taxon>
        <taxon>Saprolegniomycetes</taxon>
        <taxon>Saprolegniales</taxon>
        <taxon>Achlyaceae</taxon>
        <taxon>Thraustotheca</taxon>
    </lineage>
</organism>
<reference evidence="2 3" key="1">
    <citation type="journal article" date="2014" name="Genome Biol. Evol.">
        <title>The secreted proteins of Achlya hypogyna and Thraustotheca clavata identify the ancestral oomycete secretome and reveal gene acquisitions by horizontal gene transfer.</title>
        <authorList>
            <person name="Misner I."/>
            <person name="Blouin N."/>
            <person name="Leonard G."/>
            <person name="Richards T.A."/>
            <person name="Lane C.E."/>
        </authorList>
    </citation>
    <scope>NUCLEOTIDE SEQUENCE [LARGE SCALE GENOMIC DNA]</scope>
    <source>
        <strain evidence="2 3">ATCC 34112</strain>
    </source>
</reference>
<evidence type="ECO:0000313" key="3">
    <source>
        <dbReference type="Proteomes" id="UP000243217"/>
    </source>
</evidence>
<feature type="transmembrane region" description="Helical" evidence="1">
    <location>
        <begin position="456"/>
        <end position="478"/>
    </location>
</feature>
<evidence type="ECO:0008006" key="4">
    <source>
        <dbReference type="Google" id="ProtNLM"/>
    </source>
</evidence>
<name>A0A1V9YTY0_9STRA</name>
<dbReference type="EMBL" id="JNBS01002793">
    <property type="protein sequence ID" value="OQR89264.1"/>
    <property type="molecule type" value="Genomic_DNA"/>
</dbReference>
<comment type="caution">
    <text evidence="2">The sequence shown here is derived from an EMBL/GenBank/DDBJ whole genome shotgun (WGS) entry which is preliminary data.</text>
</comment>
<dbReference type="OrthoDB" id="68488at2759"/>
<evidence type="ECO:0000313" key="2">
    <source>
        <dbReference type="EMBL" id="OQR89264.1"/>
    </source>
</evidence>